<dbReference type="FunFam" id="3.30.300.20:FF:000004">
    <property type="entry name" value="GTPase Der"/>
    <property type="match status" value="1"/>
</dbReference>
<keyword evidence="12" id="KW-1185">Reference proteome</keyword>
<feature type="domain" description="GTPase Der C-terminal KH-domain-like" evidence="10">
    <location>
        <begin position="482"/>
        <end position="560"/>
    </location>
</feature>
<proteinExistence type="inferred from homology"/>
<dbReference type="EMBL" id="BRYA01000067">
    <property type="protein sequence ID" value="GMI36684.1"/>
    <property type="molecule type" value="Genomic_DNA"/>
</dbReference>
<dbReference type="SUPFAM" id="SSF52540">
    <property type="entry name" value="P-loop containing nucleoside triphosphate hydrolases"/>
    <property type="match status" value="2"/>
</dbReference>
<name>A0A9W7L7Z5_9STRA</name>
<organism evidence="11 12">
    <name type="scientific">Triparma columacea</name>
    <dbReference type="NCBI Taxonomy" id="722753"/>
    <lineage>
        <taxon>Eukaryota</taxon>
        <taxon>Sar</taxon>
        <taxon>Stramenopiles</taxon>
        <taxon>Ochrophyta</taxon>
        <taxon>Bolidophyceae</taxon>
        <taxon>Parmales</taxon>
        <taxon>Triparmaceae</taxon>
        <taxon>Triparma</taxon>
    </lineage>
</organism>
<evidence type="ECO:0000259" key="9">
    <source>
        <dbReference type="Pfam" id="PF01926"/>
    </source>
</evidence>
<keyword evidence="3" id="KW-0690">Ribosome biogenesis</keyword>
<evidence type="ECO:0000256" key="3">
    <source>
        <dbReference type="ARBA" id="ARBA00022517"/>
    </source>
</evidence>
<dbReference type="Pfam" id="PF14714">
    <property type="entry name" value="KH_dom-like"/>
    <property type="match status" value="1"/>
</dbReference>
<evidence type="ECO:0000313" key="12">
    <source>
        <dbReference type="Proteomes" id="UP001165065"/>
    </source>
</evidence>
<evidence type="ECO:0000256" key="8">
    <source>
        <dbReference type="SAM" id="MobiDB-lite"/>
    </source>
</evidence>
<dbReference type="HAMAP" id="MF_00195">
    <property type="entry name" value="GTPase_Der"/>
    <property type="match status" value="1"/>
</dbReference>
<evidence type="ECO:0000256" key="1">
    <source>
        <dbReference type="ARBA" id="ARBA00008279"/>
    </source>
</evidence>
<accession>A0A9W7L7Z5</accession>
<dbReference type="Gene3D" id="3.40.50.300">
    <property type="entry name" value="P-loop containing nucleotide triphosphate hydrolases"/>
    <property type="match status" value="2"/>
</dbReference>
<dbReference type="Proteomes" id="UP001165065">
    <property type="component" value="Unassembled WGS sequence"/>
</dbReference>
<evidence type="ECO:0000256" key="2">
    <source>
        <dbReference type="ARBA" id="ARBA00020953"/>
    </source>
</evidence>
<evidence type="ECO:0000256" key="7">
    <source>
        <dbReference type="ARBA" id="ARBA00032345"/>
    </source>
</evidence>
<protein>
    <recommendedName>
        <fullName evidence="2">GTPase Der</fullName>
    </recommendedName>
    <alternativeName>
        <fullName evidence="7">GTP-binding protein EngA</fullName>
    </alternativeName>
</protein>
<reference evidence="12" key="1">
    <citation type="journal article" date="2023" name="Commun. Biol.">
        <title>Genome analysis of Parmales, the sister group of diatoms, reveals the evolutionary specialization of diatoms from phago-mixotrophs to photoautotrophs.</title>
        <authorList>
            <person name="Ban H."/>
            <person name="Sato S."/>
            <person name="Yoshikawa S."/>
            <person name="Yamada K."/>
            <person name="Nakamura Y."/>
            <person name="Ichinomiya M."/>
            <person name="Sato N."/>
            <person name="Blanc-Mathieu R."/>
            <person name="Endo H."/>
            <person name="Kuwata A."/>
            <person name="Ogata H."/>
        </authorList>
    </citation>
    <scope>NUCLEOTIDE SEQUENCE [LARGE SCALE GENOMIC DNA]</scope>
</reference>
<dbReference type="InterPro" id="IPR015946">
    <property type="entry name" value="KH_dom-like_a/b"/>
</dbReference>
<dbReference type="Pfam" id="PF01926">
    <property type="entry name" value="MMR_HSR1"/>
    <property type="match status" value="2"/>
</dbReference>
<dbReference type="InterPro" id="IPR006073">
    <property type="entry name" value="GTP-bd"/>
</dbReference>
<feature type="region of interest" description="Disordered" evidence="8">
    <location>
        <begin position="565"/>
        <end position="591"/>
    </location>
</feature>
<dbReference type="InterPro" id="IPR027417">
    <property type="entry name" value="P-loop_NTPase"/>
</dbReference>
<keyword evidence="6" id="KW-0342">GTP-binding</keyword>
<dbReference type="GO" id="GO:0005525">
    <property type="term" value="F:GTP binding"/>
    <property type="evidence" value="ECO:0007669"/>
    <property type="project" value="UniProtKB-KW"/>
</dbReference>
<evidence type="ECO:0000256" key="6">
    <source>
        <dbReference type="ARBA" id="ARBA00023134"/>
    </source>
</evidence>
<comment type="similarity">
    <text evidence="1">Belongs to the TRAFAC class TrmE-Era-EngA-EngB-Septin-like GTPase superfamily. EngA (Der) GTPase family.</text>
</comment>
<dbReference type="Gene3D" id="3.30.300.20">
    <property type="match status" value="1"/>
</dbReference>
<keyword evidence="5" id="KW-0547">Nucleotide-binding</keyword>
<dbReference type="GO" id="GO:0042254">
    <property type="term" value="P:ribosome biogenesis"/>
    <property type="evidence" value="ECO:0007669"/>
    <property type="project" value="UniProtKB-KW"/>
</dbReference>
<dbReference type="NCBIfam" id="TIGR00231">
    <property type="entry name" value="small_GTP"/>
    <property type="match status" value="1"/>
</dbReference>
<evidence type="ECO:0000256" key="5">
    <source>
        <dbReference type="ARBA" id="ARBA00022741"/>
    </source>
</evidence>
<dbReference type="AlphaFoldDB" id="A0A9W7L7Z5"/>
<evidence type="ECO:0000313" key="11">
    <source>
        <dbReference type="EMBL" id="GMI36684.1"/>
    </source>
</evidence>
<gene>
    <name evidence="11" type="ORF">TrCOL_g9971</name>
</gene>
<feature type="compositionally biased region" description="Gly residues" evidence="8">
    <location>
        <begin position="577"/>
        <end position="591"/>
    </location>
</feature>
<dbReference type="OrthoDB" id="8954335at2759"/>
<evidence type="ECO:0000256" key="4">
    <source>
        <dbReference type="ARBA" id="ARBA00022737"/>
    </source>
</evidence>
<dbReference type="InterPro" id="IPR005225">
    <property type="entry name" value="Small_GTP-bd"/>
</dbReference>
<dbReference type="InterPro" id="IPR016484">
    <property type="entry name" value="GTPase_Der"/>
</dbReference>
<sequence>MFGLFSRSRGLHQFSQLLRSKWLSTTVSNDRLLQVAIIGPPNAGKSTLFNRFLQRSSASKRLMTEKRGRNRGKGGMVGRAIVSDVAGTTRDRRETIGNLAGVQFKIFDTAGVDDDVMGSSFTGRGKYRGAKRRGVPKNPTAVPDIREDIVLKGMAEQTLAAIDLADVILFLFDGRSLMKGASANDVIEMARWLRRHRAPGASSQVVLCANKLEGDAWAQMGGGDDALEEMGRLGFGEPLLVSAEHGDGMADVASVLVDAERRKKEELGITSLDDDSTSDPYAWASSTSSSLEPITMAILGRQNVGKSTLLNALVSENRVITGSVPGLTRDSIAVDFTYGADRPSGARNFSIVDTAGIRKASLRDSAGDSIEDDSVRDAVRSLKLAHVCVLVLEAEKLHLTKQELTIADSVIREGRALVVVANKSDMLEGTPDEYAMGVKDQVDRFLPHVGDVIVIATSSLHGSNVEHVLPVVEGVFESWNSRVTTGELNKWFREVVASNPPRMSKGRVTKLKYIVQAKARPPTFRVFGNVDEKDLGDAYVRFLRNQMRADFGMEGMAIRIGVTNTNKKNPFADKGKGSGGGGAKGGGGKGR</sequence>
<dbReference type="PANTHER" id="PTHR43834:SF6">
    <property type="entry name" value="GTPASE DER"/>
    <property type="match status" value="1"/>
</dbReference>
<feature type="domain" description="G" evidence="9">
    <location>
        <begin position="34"/>
        <end position="211"/>
    </location>
</feature>
<feature type="domain" description="G" evidence="9">
    <location>
        <begin position="296"/>
        <end position="423"/>
    </location>
</feature>
<comment type="caution">
    <text evidence="11">The sequence shown here is derived from an EMBL/GenBank/DDBJ whole genome shotgun (WGS) entry which is preliminary data.</text>
</comment>
<keyword evidence="4" id="KW-0677">Repeat</keyword>
<dbReference type="PANTHER" id="PTHR43834">
    <property type="entry name" value="GTPASE DER"/>
    <property type="match status" value="1"/>
</dbReference>
<dbReference type="InterPro" id="IPR032859">
    <property type="entry name" value="KH_dom-like"/>
</dbReference>
<evidence type="ECO:0000259" key="10">
    <source>
        <dbReference type="Pfam" id="PF14714"/>
    </source>
</evidence>